<evidence type="ECO:0000256" key="1">
    <source>
        <dbReference type="SAM" id="Phobius"/>
    </source>
</evidence>
<name>A0ABR6N107_9SPHN</name>
<sequence>MLHRQPGSPRGIGNIANSFLLVHVAIATVATLLIKSDPFTFAAKALFPASSILIGMSLAWTTRASTLLQSADLRDALFRNDRRAEDYVYGFQLAILVIMLMVTYVAIMAGGGLSIIVFGQETDSLLSGFWLYLLLSLAMRECWGVVNFTNLLSLLDYRRGEKR</sequence>
<evidence type="ECO:0000313" key="3">
    <source>
        <dbReference type="Proteomes" id="UP000560131"/>
    </source>
</evidence>
<dbReference type="EMBL" id="JACIJN010000001">
    <property type="protein sequence ID" value="MBB5724468.1"/>
    <property type="molecule type" value="Genomic_DNA"/>
</dbReference>
<reference evidence="2 3" key="1">
    <citation type="submission" date="2020-08" db="EMBL/GenBank/DDBJ databases">
        <title>Genomic Encyclopedia of Type Strains, Phase IV (KMG-IV): sequencing the most valuable type-strain genomes for metagenomic binning, comparative biology and taxonomic classification.</title>
        <authorList>
            <person name="Goeker M."/>
        </authorList>
    </citation>
    <scope>NUCLEOTIDE SEQUENCE [LARGE SCALE GENOMIC DNA]</scope>
    <source>
        <strain evidence="2 3">DSM 101535</strain>
    </source>
</reference>
<dbReference type="RefSeq" id="WP_344689354.1">
    <property type="nucleotide sequence ID" value="NZ_BAABAR010000002.1"/>
</dbReference>
<keyword evidence="1" id="KW-0472">Membrane</keyword>
<feature type="transmembrane region" description="Helical" evidence="1">
    <location>
        <begin position="12"/>
        <end position="34"/>
    </location>
</feature>
<feature type="transmembrane region" description="Helical" evidence="1">
    <location>
        <begin position="87"/>
        <end position="117"/>
    </location>
</feature>
<feature type="transmembrane region" description="Helical" evidence="1">
    <location>
        <begin position="46"/>
        <end position="66"/>
    </location>
</feature>
<organism evidence="2 3">
    <name type="scientific">Sphingomonas endophytica</name>
    <dbReference type="NCBI Taxonomy" id="869719"/>
    <lineage>
        <taxon>Bacteria</taxon>
        <taxon>Pseudomonadati</taxon>
        <taxon>Pseudomonadota</taxon>
        <taxon>Alphaproteobacteria</taxon>
        <taxon>Sphingomonadales</taxon>
        <taxon>Sphingomonadaceae</taxon>
        <taxon>Sphingomonas</taxon>
    </lineage>
</organism>
<accession>A0ABR6N107</accession>
<keyword evidence="1" id="KW-0812">Transmembrane</keyword>
<proteinExistence type="predicted"/>
<dbReference type="Proteomes" id="UP000560131">
    <property type="component" value="Unassembled WGS sequence"/>
</dbReference>
<gene>
    <name evidence="2" type="ORF">FHS97_000368</name>
</gene>
<comment type="caution">
    <text evidence="2">The sequence shown here is derived from an EMBL/GenBank/DDBJ whole genome shotgun (WGS) entry which is preliminary data.</text>
</comment>
<keyword evidence="3" id="KW-1185">Reference proteome</keyword>
<evidence type="ECO:0000313" key="2">
    <source>
        <dbReference type="EMBL" id="MBB5724468.1"/>
    </source>
</evidence>
<protein>
    <submittedName>
        <fullName evidence="2">Uncharacterized protein</fullName>
    </submittedName>
</protein>
<keyword evidence="1" id="KW-1133">Transmembrane helix</keyword>
<feature type="transmembrane region" description="Helical" evidence="1">
    <location>
        <begin position="129"/>
        <end position="155"/>
    </location>
</feature>